<comment type="caution">
    <text evidence="2">The sequence shown here is derived from an EMBL/GenBank/DDBJ whole genome shotgun (WGS) entry which is preliminary data.</text>
</comment>
<evidence type="ECO:0000256" key="1">
    <source>
        <dbReference type="SAM" id="MobiDB-lite"/>
    </source>
</evidence>
<name>A0AAN9KAY3_CANGL</name>
<evidence type="ECO:0000313" key="2">
    <source>
        <dbReference type="EMBL" id="KAK7314142.1"/>
    </source>
</evidence>
<proteinExistence type="predicted"/>
<dbReference type="AlphaFoldDB" id="A0AAN9KAY3"/>
<dbReference type="Proteomes" id="UP001367508">
    <property type="component" value="Unassembled WGS sequence"/>
</dbReference>
<dbReference type="EMBL" id="JAYMYQ010000009">
    <property type="protein sequence ID" value="KAK7314142.1"/>
    <property type="molecule type" value="Genomic_DNA"/>
</dbReference>
<accession>A0AAN9KAY3</accession>
<reference evidence="2 3" key="1">
    <citation type="submission" date="2024-01" db="EMBL/GenBank/DDBJ databases">
        <title>The genomes of 5 underutilized Papilionoideae crops provide insights into root nodulation and disease resistanc.</title>
        <authorList>
            <person name="Jiang F."/>
        </authorList>
    </citation>
    <scope>NUCLEOTIDE SEQUENCE [LARGE SCALE GENOMIC DNA]</scope>
    <source>
        <strain evidence="2">LVBAO_FW01</strain>
        <tissue evidence="2">Leaves</tissue>
    </source>
</reference>
<feature type="compositionally biased region" description="Acidic residues" evidence="1">
    <location>
        <begin position="121"/>
        <end position="144"/>
    </location>
</feature>
<organism evidence="2 3">
    <name type="scientific">Canavalia gladiata</name>
    <name type="common">Sword bean</name>
    <name type="synonym">Dolichos gladiatus</name>
    <dbReference type="NCBI Taxonomy" id="3824"/>
    <lineage>
        <taxon>Eukaryota</taxon>
        <taxon>Viridiplantae</taxon>
        <taxon>Streptophyta</taxon>
        <taxon>Embryophyta</taxon>
        <taxon>Tracheophyta</taxon>
        <taxon>Spermatophyta</taxon>
        <taxon>Magnoliopsida</taxon>
        <taxon>eudicotyledons</taxon>
        <taxon>Gunneridae</taxon>
        <taxon>Pentapetalae</taxon>
        <taxon>rosids</taxon>
        <taxon>fabids</taxon>
        <taxon>Fabales</taxon>
        <taxon>Fabaceae</taxon>
        <taxon>Papilionoideae</taxon>
        <taxon>50 kb inversion clade</taxon>
        <taxon>NPAAA clade</taxon>
        <taxon>indigoferoid/millettioid clade</taxon>
        <taxon>Phaseoleae</taxon>
        <taxon>Canavalia</taxon>
    </lineage>
</organism>
<protein>
    <submittedName>
        <fullName evidence="2">Uncharacterized protein</fullName>
    </submittedName>
</protein>
<feature type="region of interest" description="Disordered" evidence="1">
    <location>
        <begin position="119"/>
        <end position="159"/>
    </location>
</feature>
<gene>
    <name evidence="2" type="ORF">VNO77_39354</name>
</gene>
<keyword evidence="3" id="KW-1185">Reference proteome</keyword>
<feature type="compositionally biased region" description="Polar residues" evidence="1">
    <location>
        <begin position="149"/>
        <end position="159"/>
    </location>
</feature>
<sequence length="159" mass="18371">MLYPSLVLPVKQKRVKLIIAVEQFPELPMRPCSAENEYGRRSHMVARKINDRRREKFLDIVIRGLILHLELDLSNDLGPLNNDADVINFVEDVKGHNIVDVYVKHLIDTRVGVEQKPVLGDEFENEEGDLEELESSFARDEDEEEKKYPSSSSHLRMMA</sequence>
<evidence type="ECO:0000313" key="3">
    <source>
        <dbReference type="Proteomes" id="UP001367508"/>
    </source>
</evidence>